<accession>A0ABV8DY07</accession>
<name>A0ABV8DY07_9NOCA</name>
<dbReference type="EMBL" id="JBHSAX010000019">
    <property type="protein sequence ID" value="MFC3964853.1"/>
    <property type="molecule type" value="Genomic_DNA"/>
</dbReference>
<evidence type="ECO:0000313" key="3">
    <source>
        <dbReference type="Proteomes" id="UP001595696"/>
    </source>
</evidence>
<evidence type="ECO:0000256" key="1">
    <source>
        <dbReference type="SAM" id="MobiDB-lite"/>
    </source>
</evidence>
<comment type="caution">
    <text evidence="2">The sequence shown here is derived from an EMBL/GenBank/DDBJ whole genome shotgun (WGS) entry which is preliminary data.</text>
</comment>
<gene>
    <name evidence="2" type="ORF">ACFO0B_22945</name>
</gene>
<proteinExistence type="predicted"/>
<protein>
    <submittedName>
        <fullName evidence="2">Uncharacterized protein</fullName>
    </submittedName>
</protein>
<feature type="region of interest" description="Disordered" evidence="1">
    <location>
        <begin position="12"/>
        <end position="43"/>
    </location>
</feature>
<evidence type="ECO:0000313" key="2">
    <source>
        <dbReference type="EMBL" id="MFC3964853.1"/>
    </source>
</evidence>
<dbReference type="RefSeq" id="WP_378614626.1">
    <property type="nucleotide sequence ID" value="NZ_JBHSAX010000019.1"/>
</dbReference>
<organism evidence="2 3">
    <name type="scientific">Nocardia jiangsuensis</name>
    <dbReference type="NCBI Taxonomy" id="1691563"/>
    <lineage>
        <taxon>Bacteria</taxon>
        <taxon>Bacillati</taxon>
        <taxon>Actinomycetota</taxon>
        <taxon>Actinomycetes</taxon>
        <taxon>Mycobacteriales</taxon>
        <taxon>Nocardiaceae</taxon>
        <taxon>Nocardia</taxon>
    </lineage>
</organism>
<sequence length="43" mass="4398">MAALLTTPAAGYLTGAPSVVDGGMPRSGPQVSARLTDEKRRTP</sequence>
<keyword evidence="3" id="KW-1185">Reference proteome</keyword>
<reference evidence="3" key="1">
    <citation type="journal article" date="2019" name="Int. J. Syst. Evol. Microbiol.">
        <title>The Global Catalogue of Microorganisms (GCM) 10K type strain sequencing project: providing services to taxonomists for standard genome sequencing and annotation.</title>
        <authorList>
            <consortium name="The Broad Institute Genomics Platform"/>
            <consortium name="The Broad Institute Genome Sequencing Center for Infectious Disease"/>
            <person name="Wu L."/>
            <person name="Ma J."/>
        </authorList>
    </citation>
    <scope>NUCLEOTIDE SEQUENCE [LARGE SCALE GENOMIC DNA]</scope>
    <source>
        <strain evidence="3">CGMCC 4.7330</strain>
    </source>
</reference>
<dbReference type="Proteomes" id="UP001595696">
    <property type="component" value="Unassembled WGS sequence"/>
</dbReference>